<protein>
    <submittedName>
        <fullName evidence="1">Uncharacterized protein</fullName>
    </submittedName>
</protein>
<proteinExistence type="predicted"/>
<comment type="caution">
    <text evidence="1">The sequence shown here is derived from an EMBL/GenBank/DDBJ whole genome shotgun (WGS) entry which is preliminary data.</text>
</comment>
<evidence type="ECO:0000313" key="2">
    <source>
        <dbReference type="Proteomes" id="UP001159427"/>
    </source>
</evidence>
<keyword evidence="2" id="KW-1185">Reference proteome</keyword>
<gene>
    <name evidence="1" type="ORF">PEVE_00026176</name>
</gene>
<sequence length="105" mass="12212">MVSAKLQKLQNRAARVIIKSRYDASAGPLLDMLGWDRVSISRTKQKAVVMFKTLNNQMPPYMQDMFSDRDFYYNIRRSENILHVPKLRTDSLKRSLGYSGAVLWN</sequence>
<reference evidence="1 2" key="1">
    <citation type="submission" date="2022-05" db="EMBL/GenBank/DDBJ databases">
        <authorList>
            <consortium name="Genoscope - CEA"/>
            <person name="William W."/>
        </authorList>
    </citation>
    <scope>NUCLEOTIDE SEQUENCE [LARGE SCALE GENOMIC DNA]</scope>
</reference>
<accession>A0ABN8M773</accession>
<evidence type="ECO:0000313" key="1">
    <source>
        <dbReference type="EMBL" id="CAH3025468.1"/>
    </source>
</evidence>
<dbReference type="EMBL" id="CALNXI010000354">
    <property type="protein sequence ID" value="CAH3025468.1"/>
    <property type="molecule type" value="Genomic_DNA"/>
</dbReference>
<dbReference type="Proteomes" id="UP001159427">
    <property type="component" value="Unassembled WGS sequence"/>
</dbReference>
<organism evidence="1 2">
    <name type="scientific">Porites evermanni</name>
    <dbReference type="NCBI Taxonomy" id="104178"/>
    <lineage>
        <taxon>Eukaryota</taxon>
        <taxon>Metazoa</taxon>
        <taxon>Cnidaria</taxon>
        <taxon>Anthozoa</taxon>
        <taxon>Hexacorallia</taxon>
        <taxon>Scleractinia</taxon>
        <taxon>Fungiina</taxon>
        <taxon>Poritidae</taxon>
        <taxon>Porites</taxon>
    </lineage>
</organism>
<name>A0ABN8M773_9CNID</name>